<comment type="caution">
    <text evidence="2">The sequence shown here is derived from an EMBL/GenBank/DDBJ whole genome shotgun (WGS) entry which is preliminary data.</text>
</comment>
<dbReference type="InterPro" id="IPR043519">
    <property type="entry name" value="NT_sf"/>
</dbReference>
<organism evidence="2 3">
    <name type="scientific">Nonomuraea insulae</name>
    <dbReference type="NCBI Taxonomy" id="1616787"/>
    <lineage>
        <taxon>Bacteria</taxon>
        <taxon>Bacillati</taxon>
        <taxon>Actinomycetota</taxon>
        <taxon>Actinomycetes</taxon>
        <taxon>Streptosporangiales</taxon>
        <taxon>Streptosporangiaceae</taxon>
        <taxon>Nonomuraea</taxon>
    </lineage>
</organism>
<sequence length="245" mass="27202">MLSAEERDRVLERLLSLARTDDAVVGAALTGSHALGENDRWSDVDLVLSIRDDPAAVLDSWTARLYDEFGALHHWDLPTGSATIRVFLLPGWMEADITFAPEDAFGPRGPQWRTVFGRQQSLKPFAAPTLDGLAGHAWHHVLHARVCIERGRRWQAEHWISATRDQVITLACSRLGLPTAYAKGAHLLPDDVTSPLEATLIRSLTEPELHRALNAVIDALMNELEHSAPALAARLRPWLKDLQDV</sequence>
<gene>
    <name evidence="2" type="ORF">ACFPZ3_26375</name>
</gene>
<protein>
    <submittedName>
        <fullName evidence="2">Nucleotidyltransferase domain-containing protein</fullName>
    </submittedName>
</protein>
<keyword evidence="3" id="KW-1185">Reference proteome</keyword>
<evidence type="ECO:0000313" key="3">
    <source>
        <dbReference type="Proteomes" id="UP001596058"/>
    </source>
</evidence>
<feature type="domain" description="Polymerase nucleotidyl transferase" evidence="1">
    <location>
        <begin position="12"/>
        <end position="54"/>
    </location>
</feature>
<name>A0ABW1CNT5_9ACTN</name>
<proteinExistence type="predicted"/>
<dbReference type="CDD" id="cd05403">
    <property type="entry name" value="NT_KNTase_like"/>
    <property type="match status" value="1"/>
</dbReference>
<dbReference type="Gene3D" id="3.30.460.10">
    <property type="entry name" value="Beta Polymerase, domain 2"/>
    <property type="match status" value="1"/>
</dbReference>
<dbReference type="EMBL" id="JBHSPA010000029">
    <property type="protein sequence ID" value="MFC5827405.1"/>
    <property type="molecule type" value="Genomic_DNA"/>
</dbReference>
<dbReference type="Pfam" id="PF01909">
    <property type="entry name" value="NTP_transf_2"/>
    <property type="match status" value="1"/>
</dbReference>
<evidence type="ECO:0000259" key="1">
    <source>
        <dbReference type="Pfam" id="PF01909"/>
    </source>
</evidence>
<evidence type="ECO:0000313" key="2">
    <source>
        <dbReference type="EMBL" id="MFC5827405.1"/>
    </source>
</evidence>
<reference evidence="3" key="1">
    <citation type="journal article" date="2019" name="Int. J. Syst. Evol. Microbiol.">
        <title>The Global Catalogue of Microorganisms (GCM) 10K type strain sequencing project: providing services to taxonomists for standard genome sequencing and annotation.</title>
        <authorList>
            <consortium name="The Broad Institute Genomics Platform"/>
            <consortium name="The Broad Institute Genome Sequencing Center for Infectious Disease"/>
            <person name="Wu L."/>
            <person name="Ma J."/>
        </authorList>
    </citation>
    <scope>NUCLEOTIDE SEQUENCE [LARGE SCALE GENOMIC DNA]</scope>
    <source>
        <strain evidence="3">CCUG 53903</strain>
    </source>
</reference>
<accession>A0ABW1CNT5</accession>
<dbReference type="Proteomes" id="UP001596058">
    <property type="component" value="Unassembled WGS sequence"/>
</dbReference>
<dbReference type="InterPro" id="IPR002934">
    <property type="entry name" value="Polymerase_NTP_transf_dom"/>
</dbReference>
<dbReference type="SUPFAM" id="SSF81301">
    <property type="entry name" value="Nucleotidyltransferase"/>
    <property type="match status" value="1"/>
</dbReference>
<dbReference type="RefSeq" id="WP_379516909.1">
    <property type="nucleotide sequence ID" value="NZ_JBHSPA010000029.1"/>
</dbReference>